<dbReference type="AlphaFoldDB" id="A0A8H7Q7M5"/>
<dbReference type="Gene3D" id="3.90.550.20">
    <property type="match status" value="1"/>
</dbReference>
<accession>A0A8H7Q7M5</accession>
<name>A0A8H7Q7M5_9FUNG</name>
<evidence type="ECO:0000256" key="2">
    <source>
        <dbReference type="SAM" id="Phobius"/>
    </source>
</evidence>
<dbReference type="OrthoDB" id="409543at2759"/>
<evidence type="ECO:0000256" key="1">
    <source>
        <dbReference type="SAM" id="MobiDB-lite"/>
    </source>
</evidence>
<sequence>MQWWPLSSKHSTNNGERSTNVSYSRITPSHTVVRPNKRCCWLFTKAILTTLVSILFFYVVLFRTEFNARVYIRDWVYQKEIEKVLPLSSCLDLPSDSQYLRGYSHVNEITPGVPLVDAFTCYDFAATISARHVASHIIYHTFIDNSKPVDEIVYEAMRSVFATQDDASLYLWTRSLKIMSDPHIQSIQDIGGERVQVLLYEPNDLSLGTPVHGSTSTLDVSEQKTNVMRLLILYRYGGLWFDNTGVFVRDMSPLFEHEWISQGHCADGNGFDPSFMRFRSRSPYVCELLYELQQQTPSKTPQEVYTRIHRRLLQHAIRPWARLPWCFTDPKACTSKMALPSAFDSKAEAKYRISQIFAINAPQGWNRKTEWIFQYLQGKYRDALGA</sequence>
<feature type="compositionally biased region" description="Polar residues" evidence="1">
    <location>
        <begin position="8"/>
        <end position="21"/>
    </location>
</feature>
<keyword evidence="2" id="KW-1133">Transmembrane helix</keyword>
<keyword evidence="4" id="KW-1185">Reference proteome</keyword>
<dbReference type="InterPro" id="IPR029044">
    <property type="entry name" value="Nucleotide-diphossugar_trans"/>
</dbReference>
<feature type="region of interest" description="Disordered" evidence="1">
    <location>
        <begin position="1"/>
        <end position="21"/>
    </location>
</feature>
<keyword evidence="2" id="KW-0472">Membrane</keyword>
<dbReference type="EMBL" id="JAEPRA010000004">
    <property type="protein sequence ID" value="KAG2186619.1"/>
    <property type="molecule type" value="Genomic_DNA"/>
</dbReference>
<dbReference type="SUPFAM" id="SSF53448">
    <property type="entry name" value="Nucleotide-diphospho-sugar transferases"/>
    <property type="match status" value="1"/>
</dbReference>
<feature type="transmembrane region" description="Helical" evidence="2">
    <location>
        <begin position="39"/>
        <end position="61"/>
    </location>
</feature>
<evidence type="ECO:0008006" key="5">
    <source>
        <dbReference type="Google" id="ProtNLM"/>
    </source>
</evidence>
<gene>
    <name evidence="3" type="ORF">INT44_002843</name>
</gene>
<comment type="caution">
    <text evidence="3">The sequence shown here is derived from an EMBL/GenBank/DDBJ whole genome shotgun (WGS) entry which is preliminary data.</text>
</comment>
<organism evidence="3 4">
    <name type="scientific">Umbelopsis vinacea</name>
    <dbReference type="NCBI Taxonomy" id="44442"/>
    <lineage>
        <taxon>Eukaryota</taxon>
        <taxon>Fungi</taxon>
        <taxon>Fungi incertae sedis</taxon>
        <taxon>Mucoromycota</taxon>
        <taxon>Mucoromycotina</taxon>
        <taxon>Umbelopsidomycetes</taxon>
        <taxon>Umbelopsidales</taxon>
        <taxon>Umbelopsidaceae</taxon>
        <taxon>Umbelopsis</taxon>
    </lineage>
</organism>
<protein>
    <recommendedName>
        <fullName evidence="5">Glycosyltransferase family 32 protein</fullName>
    </recommendedName>
</protein>
<proteinExistence type="predicted"/>
<keyword evidence="2" id="KW-0812">Transmembrane</keyword>
<evidence type="ECO:0000313" key="4">
    <source>
        <dbReference type="Proteomes" id="UP000612746"/>
    </source>
</evidence>
<evidence type="ECO:0000313" key="3">
    <source>
        <dbReference type="EMBL" id="KAG2186619.1"/>
    </source>
</evidence>
<dbReference type="Proteomes" id="UP000612746">
    <property type="component" value="Unassembled WGS sequence"/>
</dbReference>
<reference evidence="3" key="1">
    <citation type="submission" date="2020-12" db="EMBL/GenBank/DDBJ databases">
        <title>Metabolic potential, ecology and presence of endohyphal bacteria is reflected in genomic diversity of Mucoromycotina.</title>
        <authorList>
            <person name="Muszewska A."/>
            <person name="Okrasinska A."/>
            <person name="Steczkiewicz K."/>
            <person name="Drgas O."/>
            <person name="Orlowska M."/>
            <person name="Perlinska-Lenart U."/>
            <person name="Aleksandrzak-Piekarczyk T."/>
            <person name="Szatraj K."/>
            <person name="Zielenkiewicz U."/>
            <person name="Pilsyk S."/>
            <person name="Malc E."/>
            <person name="Mieczkowski P."/>
            <person name="Kruszewska J.S."/>
            <person name="Biernat P."/>
            <person name="Pawlowska J."/>
        </authorList>
    </citation>
    <scope>NUCLEOTIDE SEQUENCE</scope>
    <source>
        <strain evidence="3">WA0000051536</strain>
    </source>
</reference>